<dbReference type="Pfam" id="PF00160">
    <property type="entry name" value="Pro_isomerase"/>
    <property type="match status" value="1"/>
</dbReference>
<feature type="compositionally biased region" description="Polar residues" evidence="4">
    <location>
        <begin position="67"/>
        <end position="81"/>
    </location>
</feature>
<dbReference type="PROSITE" id="PS50072">
    <property type="entry name" value="CSA_PPIASE_2"/>
    <property type="match status" value="1"/>
</dbReference>
<dbReference type="SUPFAM" id="SSF50891">
    <property type="entry name" value="Cyclophilin-like"/>
    <property type="match status" value="1"/>
</dbReference>
<dbReference type="InterPro" id="IPR029000">
    <property type="entry name" value="Cyclophilin-like_dom_sf"/>
</dbReference>
<dbReference type="PROSITE" id="PS00170">
    <property type="entry name" value="CSA_PPIASE_1"/>
    <property type="match status" value="1"/>
</dbReference>
<evidence type="ECO:0000259" key="5">
    <source>
        <dbReference type="PROSITE" id="PS50072"/>
    </source>
</evidence>
<dbReference type="PANTHER" id="PTHR45625">
    <property type="entry name" value="PEPTIDYL-PROLYL CIS-TRANS ISOMERASE-RELATED"/>
    <property type="match status" value="1"/>
</dbReference>
<comment type="caution">
    <text evidence="6">The sequence shown here is derived from an EMBL/GenBank/DDBJ whole genome shotgun (WGS) entry which is preliminary data.</text>
</comment>
<dbReference type="PATRIC" id="fig|1618638.3.peg.1144"/>
<feature type="region of interest" description="Disordered" evidence="4">
    <location>
        <begin position="52"/>
        <end position="81"/>
    </location>
</feature>
<accession>A0A0G0K2H5</accession>
<keyword evidence="2 3" id="KW-0413">Isomerase</keyword>
<reference evidence="6 7" key="1">
    <citation type="journal article" date="2015" name="Nature">
        <title>rRNA introns, odd ribosomes, and small enigmatic genomes across a large radiation of phyla.</title>
        <authorList>
            <person name="Brown C.T."/>
            <person name="Hug L.A."/>
            <person name="Thomas B.C."/>
            <person name="Sharon I."/>
            <person name="Castelle C.J."/>
            <person name="Singh A."/>
            <person name="Wilkins M.J."/>
            <person name="Williams K.H."/>
            <person name="Banfield J.F."/>
        </authorList>
    </citation>
    <scope>NUCLEOTIDE SEQUENCE [LARGE SCALE GENOMIC DNA]</scope>
</reference>
<dbReference type="InterPro" id="IPR044666">
    <property type="entry name" value="Cyclophilin_A-like"/>
</dbReference>
<evidence type="ECO:0000256" key="3">
    <source>
        <dbReference type="RuleBase" id="RU363019"/>
    </source>
</evidence>
<dbReference type="PANTHER" id="PTHR45625:SF4">
    <property type="entry name" value="PEPTIDYLPROLYL ISOMERASE DOMAIN AND WD REPEAT-CONTAINING PROTEIN 1"/>
    <property type="match status" value="1"/>
</dbReference>
<proteinExistence type="inferred from homology"/>
<dbReference type="EC" id="5.2.1.8" evidence="3"/>
<gene>
    <name evidence="6" type="ORF">US91_C0011G0015</name>
</gene>
<comment type="catalytic activity">
    <reaction evidence="3">
        <text>[protein]-peptidylproline (omega=180) = [protein]-peptidylproline (omega=0)</text>
        <dbReference type="Rhea" id="RHEA:16237"/>
        <dbReference type="Rhea" id="RHEA-COMP:10747"/>
        <dbReference type="Rhea" id="RHEA-COMP:10748"/>
        <dbReference type="ChEBI" id="CHEBI:83833"/>
        <dbReference type="ChEBI" id="CHEBI:83834"/>
        <dbReference type="EC" id="5.2.1.8"/>
    </reaction>
</comment>
<dbReference type="EMBL" id="LBUU01000011">
    <property type="protein sequence ID" value="KKQ69645.1"/>
    <property type="molecule type" value="Genomic_DNA"/>
</dbReference>
<feature type="signal peptide" evidence="3">
    <location>
        <begin position="1"/>
        <end position="22"/>
    </location>
</feature>
<dbReference type="PRINTS" id="PR00153">
    <property type="entry name" value="CSAPPISMRASE"/>
</dbReference>
<keyword evidence="3" id="KW-0732">Signal</keyword>
<dbReference type="PROSITE" id="PS51257">
    <property type="entry name" value="PROKAR_LIPOPROTEIN"/>
    <property type="match status" value="1"/>
</dbReference>
<evidence type="ECO:0000256" key="1">
    <source>
        <dbReference type="ARBA" id="ARBA00023110"/>
    </source>
</evidence>
<organism evidence="6 7">
    <name type="scientific">Candidatus Falkowbacteria bacterium GW2011_GWE1_38_31</name>
    <dbReference type="NCBI Taxonomy" id="1618638"/>
    <lineage>
        <taxon>Bacteria</taxon>
        <taxon>Candidatus Falkowiibacteriota</taxon>
    </lineage>
</organism>
<dbReference type="AlphaFoldDB" id="A0A0G0K2H5"/>
<feature type="chain" id="PRO_5006515956" description="Peptidyl-prolyl cis-trans isomerase" evidence="3">
    <location>
        <begin position="23"/>
        <end position="247"/>
    </location>
</feature>
<evidence type="ECO:0000313" key="7">
    <source>
        <dbReference type="Proteomes" id="UP000034022"/>
    </source>
</evidence>
<dbReference type="GO" id="GO:0003755">
    <property type="term" value="F:peptidyl-prolyl cis-trans isomerase activity"/>
    <property type="evidence" value="ECO:0007669"/>
    <property type="project" value="UniProtKB-UniRule"/>
</dbReference>
<sequence length="247" mass="27115">MKQTSVLFVLLFLLTGCGTSNNDLSITEKNAPKDMNNDSIREIFEEIDDLNIDEVPPTPPTPKESNKPNNNQMTENTKANTQDLTKDYNFAILKTSLGDIKVSFYADASPATVNNFLNLAKDGVYNGTRFHRVIKDFMIQGGDPKSKDITQKGMWGTGDPGYKFADEFNSNKLVRGSLAMANSGPDTNGSQFFIVTADATPWLDGKHTNFGMVVEGMDVVEKIEAAETDSSDKPLTDVVVESVELVK</sequence>
<comment type="function">
    <text evidence="3">PPIases accelerate the folding of proteins. It catalyzes the cis-trans isomerization of proline imidic peptide bonds in oligopeptides.</text>
</comment>
<dbReference type="CDD" id="cd00317">
    <property type="entry name" value="cyclophilin"/>
    <property type="match status" value="1"/>
</dbReference>
<keyword evidence="1 3" id="KW-0697">Rotamase</keyword>
<dbReference type="GO" id="GO:0006457">
    <property type="term" value="P:protein folding"/>
    <property type="evidence" value="ECO:0007669"/>
    <property type="project" value="InterPro"/>
</dbReference>
<evidence type="ECO:0000256" key="2">
    <source>
        <dbReference type="ARBA" id="ARBA00023235"/>
    </source>
</evidence>
<evidence type="ECO:0000313" key="6">
    <source>
        <dbReference type="EMBL" id="KKQ69645.1"/>
    </source>
</evidence>
<feature type="domain" description="PPIase cyclophilin-type" evidence="5">
    <location>
        <begin position="87"/>
        <end position="245"/>
    </location>
</feature>
<protein>
    <recommendedName>
        <fullName evidence="3">Peptidyl-prolyl cis-trans isomerase</fullName>
        <shortName evidence="3">PPIase</shortName>
        <ecNumber evidence="3">5.2.1.8</ecNumber>
    </recommendedName>
</protein>
<name>A0A0G0K2H5_9BACT</name>
<dbReference type="InterPro" id="IPR002130">
    <property type="entry name" value="Cyclophilin-type_PPIase_dom"/>
</dbReference>
<dbReference type="Proteomes" id="UP000034022">
    <property type="component" value="Unassembled WGS sequence"/>
</dbReference>
<evidence type="ECO:0000256" key="4">
    <source>
        <dbReference type="SAM" id="MobiDB-lite"/>
    </source>
</evidence>
<dbReference type="Gene3D" id="2.40.100.10">
    <property type="entry name" value="Cyclophilin-like"/>
    <property type="match status" value="1"/>
</dbReference>
<dbReference type="InterPro" id="IPR020892">
    <property type="entry name" value="Cyclophilin-type_PPIase_CS"/>
</dbReference>
<comment type="similarity">
    <text evidence="3">Belongs to the cyclophilin-type PPIase family.</text>
</comment>